<evidence type="ECO:0000256" key="7">
    <source>
        <dbReference type="SAM" id="MobiDB-lite"/>
    </source>
</evidence>
<feature type="region of interest" description="Disordered" evidence="7">
    <location>
        <begin position="335"/>
        <end position="373"/>
    </location>
</feature>
<evidence type="ECO:0000256" key="5">
    <source>
        <dbReference type="ARBA" id="ARBA00023054"/>
    </source>
</evidence>
<feature type="compositionally biased region" description="Basic and acidic residues" evidence="7">
    <location>
        <begin position="147"/>
        <end position="158"/>
    </location>
</feature>
<evidence type="ECO:0000313" key="10">
    <source>
        <dbReference type="Proteomes" id="UP001318860"/>
    </source>
</evidence>
<dbReference type="PANTHER" id="PTHR13278">
    <property type="entry name" value="ZINC FINGER PROTEIN 830"/>
    <property type="match status" value="1"/>
</dbReference>
<evidence type="ECO:0000256" key="4">
    <source>
        <dbReference type="ARBA" id="ARBA00022833"/>
    </source>
</evidence>
<dbReference type="Proteomes" id="UP001318860">
    <property type="component" value="Unassembled WGS sequence"/>
</dbReference>
<keyword evidence="4" id="KW-0862">Zinc</keyword>
<dbReference type="PANTHER" id="PTHR13278:SF0">
    <property type="entry name" value="ZINC FINGER PROTEIN 830"/>
    <property type="match status" value="1"/>
</dbReference>
<keyword evidence="2" id="KW-0479">Metal-binding</keyword>
<name>A0ABR0UZN5_REHGL</name>
<feature type="compositionally biased region" description="Polar residues" evidence="7">
    <location>
        <begin position="172"/>
        <end position="182"/>
    </location>
</feature>
<evidence type="ECO:0000256" key="6">
    <source>
        <dbReference type="ARBA" id="ARBA00023242"/>
    </source>
</evidence>
<feature type="domain" description="C2H2-type" evidence="8">
    <location>
        <begin position="63"/>
        <end position="86"/>
    </location>
</feature>
<comment type="caution">
    <text evidence="9">The sequence shown here is derived from an EMBL/GenBank/DDBJ whole genome shotgun (WGS) entry which is preliminary data.</text>
</comment>
<sequence>MPAHTHKISNYAATATAANIKLLKMDAQAKKKALFRAKLNAQKQEKQRIDSPLARYNEHDQLICRICDVVIKSESLWPAHQASRKHHEAIDKLKANAAALNRPNNAKTESAKELPKPKPEPSRELNDKSEPSTAMPTHQSSTLPPEFFDKHETKRQKIDSSCGGIRHRGGTDRSSNATSIQMRNPEIQDSKDFRQVSGTDTGLEAKQVKGALPEGFFDDKDSDLRARGITPVKPNVKGTWLVVNACRVIRFYAPFILFFCPFDLSKILLIVNFGRDEYKEFEKLIQEDLQEVDNRMEEEEFDAAEVIEEEETVEQRAYIERVEMLRRKKLELRASKSAVVAKDTEVKRKKSSDEDSSSDEDNDFKVDWRAKRL</sequence>
<keyword evidence="3" id="KW-0863">Zinc-finger</keyword>
<evidence type="ECO:0000256" key="3">
    <source>
        <dbReference type="ARBA" id="ARBA00022771"/>
    </source>
</evidence>
<dbReference type="InterPro" id="IPR013087">
    <property type="entry name" value="Znf_C2H2_type"/>
</dbReference>
<feature type="compositionally biased region" description="Low complexity" evidence="7">
    <location>
        <begin position="97"/>
        <end position="106"/>
    </location>
</feature>
<dbReference type="InterPro" id="IPR040050">
    <property type="entry name" value="ZNF830-like"/>
</dbReference>
<keyword evidence="6" id="KW-0539">Nucleus</keyword>
<keyword evidence="5" id="KW-0175">Coiled coil</keyword>
<protein>
    <recommendedName>
        <fullName evidence="8">C2H2-type domain-containing protein</fullName>
    </recommendedName>
</protein>
<proteinExistence type="predicted"/>
<evidence type="ECO:0000256" key="1">
    <source>
        <dbReference type="ARBA" id="ARBA00004123"/>
    </source>
</evidence>
<dbReference type="SUPFAM" id="SSF57667">
    <property type="entry name" value="beta-beta-alpha zinc fingers"/>
    <property type="match status" value="1"/>
</dbReference>
<evidence type="ECO:0000313" key="9">
    <source>
        <dbReference type="EMBL" id="KAK6127425.1"/>
    </source>
</evidence>
<keyword evidence="10" id="KW-1185">Reference proteome</keyword>
<feature type="compositionally biased region" description="Basic and acidic residues" evidence="7">
    <location>
        <begin position="109"/>
        <end position="130"/>
    </location>
</feature>
<evidence type="ECO:0000256" key="2">
    <source>
        <dbReference type="ARBA" id="ARBA00022723"/>
    </source>
</evidence>
<accession>A0ABR0UZN5</accession>
<feature type="compositionally biased region" description="Basic and acidic residues" evidence="7">
    <location>
        <begin position="363"/>
        <end position="373"/>
    </location>
</feature>
<dbReference type="EMBL" id="JABTTQ020001882">
    <property type="protein sequence ID" value="KAK6127425.1"/>
    <property type="molecule type" value="Genomic_DNA"/>
</dbReference>
<organism evidence="9 10">
    <name type="scientific">Rehmannia glutinosa</name>
    <name type="common">Chinese foxglove</name>
    <dbReference type="NCBI Taxonomy" id="99300"/>
    <lineage>
        <taxon>Eukaryota</taxon>
        <taxon>Viridiplantae</taxon>
        <taxon>Streptophyta</taxon>
        <taxon>Embryophyta</taxon>
        <taxon>Tracheophyta</taxon>
        <taxon>Spermatophyta</taxon>
        <taxon>Magnoliopsida</taxon>
        <taxon>eudicotyledons</taxon>
        <taxon>Gunneridae</taxon>
        <taxon>Pentapetalae</taxon>
        <taxon>asterids</taxon>
        <taxon>lamiids</taxon>
        <taxon>Lamiales</taxon>
        <taxon>Orobanchaceae</taxon>
        <taxon>Rehmannieae</taxon>
        <taxon>Rehmannia</taxon>
    </lineage>
</organism>
<evidence type="ECO:0000259" key="8">
    <source>
        <dbReference type="Pfam" id="PF12874"/>
    </source>
</evidence>
<reference evidence="9 10" key="1">
    <citation type="journal article" date="2021" name="Comput. Struct. Biotechnol. J.">
        <title>De novo genome assembly of the potent medicinal plant Rehmannia glutinosa using nanopore technology.</title>
        <authorList>
            <person name="Ma L."/>
            <person name="Dong C."/>
            <person name="Song C."/>
            <person name="Wang X."/>
            <person name="Zheng X."/>
            <person name="Niu Y."/>
            <person name="Chen S."/>
            <person name="Feng W."/>
        </authorList>
    </citation>
    <scope>NUCLEOTIDE SEQUENCE [LARGE SCALE GENOMIC DNA]</scope>
    <source>
        <strain evidence="9">DH-2019</strain>
    </source>
</reference>
<comment type="subcellular location">
    <subcellularLocation>
        <location evidence="1">Nucleus</location>
    </subcellularLocation>
</comment>
<dbReference type="InterPro" id="IPR036236">
    <property type="entry name" value="Znf_C2H2_sf"/>
</dbReference>
<feature type="compositionally biased region" description="Polar residues" evidence="7">
    <location>
        <begin position="131"/>
        <end position="143"/>
    </location>
</feature>
<dbReference type="Pfam" id="PF12874">
    <property type="entry name" value="zf-met"/>
    <property type="match status" value="1"/>
</dbReference>
<feature type="region of interest" description="Disordered" evidence="7">
    <location>
        <begin position="97"/>
        <end position="184"/>
    </location>
</feature>
<gene>
    <name evidence="9" type="ORF">DH2020_038814</name>
</gene>